<dbReference type="SUPFAM" id="SSF56784">
    <property type="entry name" value="HAD-like"/>
    <property type="match status" value="1"/>
</dbReference>
<proteinExistence type="predicted"/>
<dbReference type="Gene3D" id="1.10.150.240">
    <property type="entry name" value="Putative phosphatase, domain 2"/>
    <property type="match status" value="1"/>
</dbReference>
<dbReference type="PRINTS" id="PR00413">
    <property type="entry name" value="HADHALOGNASE"/>
</dbReference>
<dbReference type="EMBL" id="QPJC01000011">
    <property type="protein sequence ID" value="RCW40450.1"/>
    <property type="molecule type" value="Genomic_DNA"/>
</dbReference>
<feature type="region of interest" description="Disordered" evidence="1">
    <location>
        <begin position="1"/>
        <end position="38"/>
    </location>
</feature>
<dbReference type="AlphaFoldDB" id="A0A368VGN4"/>
<dbReference type="GO" id="GO:0016787">
    <property type="term" value="F:hydrolase activity"/>
    <property type="evidence" value="ECO:0007669"/>
    <property type="project" value="UniProtKB-KW"/>
</dbReference>
<dbReference type="PANTHER" id="PTHR18901">
    <property type="entry name" value="2-DEOXYGLUCOSE-6-PHOSPHATE PHOSPHATASE 2"/>
    <property type="match status" value="1"/>
</dbReference>
<organism evidence="2 3">
    <name type="scientific">Halopolyspora algeriensis</name>
    <dbReference type="NCBI Taxonomy" id="1500506"/>
    <lineage>
        <taxon>Bacteria</taxon>
        <taxon>Bacillati</taxon>
        <taxon>Actinomycetota</taxon>
        <taxon>Actinomycetes</taxon>
        <taxon>Actinomycetes incertae sedis</taxon>
        <taxon>Halopolyspora</taxon>
    </lineage>
</organism>
<reference evidence="2 3" key="1">
    <citation type="submission" date="2018-07" db="EMBL/GenBank/DDBJ databases">
        <title>Genomic Encyclopedia of Type Strains, Phase III (KMG-III): the genomes of soil and plant-associated and newly described type strains.</title>
        <authorList>
            <person name="Whitman W."/>
        </authorList>
    </citation>
    <scope>NUCLEOTIDE SEQUENCE [LARGE SCALE GENOMIC DNA]</scope>
    <source>
        <strain evidence="2 3">CECT 8575</strain>
    </source>
</reference>
<evidence type="ECO:0000313" key="3">
    <source>
        <dbReference type="Proteomes" id="UP000253495"/>
    </source>
</evidence>
<evidence type="ECO:0000313" key="2">
    <source>
        <dbReference type="EMBL" id="RCW40450.1"/>
    </source>
</evidence>
<dbReference type="NCBIfam" id="TIGR01549">
    <property type="entry name" value="HAD-SF-IA-v1"/>
    <property type="match status" value="1"/>
</dbReference>
<dbReference type="PANTHER" id="PTHR18901:SF38">
    <property type="entry name" value="PSEUDOURIDINE-5'-PHOSPHATASE"/>
    <property type="match status" value="1"/>
</dbReference>
<dbReference type="Pfam" id="PF00702">
    <property type="entry name" value="Hydrolase"/>
    <property type="match status" value="1"/>
</dbReference>
<dbReference type="NCBIfam" id="TIGR01509">
    <property type="entry name" value="HAD-SF-IA-v3"/>
    <property type="match status" value="1"/>
</dbReference>
<dbReference type="SFLD" id="SFLDG01129">
    <property type="entry name" value="C1.5:_HAD__Beta-PGM__Phosphata"/>
    <property type="match status" value="1"/>
</dbReference>
<dbReference type="InterPro" id="IPR006439">
    <property type="entry name" value="HAD-SF_hydro_IA"/>
</dbReference>
<gene>
    <name evidence="2" type="ORF">DFQ14_11199</name>
</gene>
<evidence type="ECO:0000256" key="1">
    <source>
        <dbReference type="SAM" id="MobiDB-lite"/>
    </source>
</evidence>
<keyword evidence="3" id="KW-1185">Reference proteome</keyword>
<accession>A0A368VGN4</accession>
<dbReference type="InterPro" id="IPR023198">
    <property type="entry name" value="PGP-like_dom2"/>
</dbReference>
<dbReference type="InterPro" id="IPR036412">
    <property type="entry name" value="HAD-like_sf"/>
</dbReference>
<comment type="caution">
    <text evidence="2">The sequence shown here is derived from an EMBL/GenBank/DDBJ whole genome shotgun (WGS) entry which is preliminary data.</text>
</comment>
<feature type="compositionally biased region" description="Basic and acidic residues" evidence="1">
    <location>
        <begin position="1"/>
        <end position="10"/>
    </location>
</feature>
<dbReference type="FunFam" id="3.40.50.1000:FF:000162">
    <property type="entry name" value="HAD-like protein"/>
    <property type="match status" value="1"/>
</dbReference>
<sequence length="276" mass="29058">MPAEGEEPRILADMPGASTSSASRVHEARAISPDGSAQPSADLAAVLFDMDGTLVDSEQLWTLALDDYASHRGGVISDATRALMVGSNMRRSMNLLLTDLGLSAGEGDVTAAARWVEQRTAELFRQGLPWRPGAHRLLHDLRARGIPTALVTSTYRSLTEIALETIGRDAFEVIVCGDEVGDRNKPDPEPYLRACRSLGVEPTRCVAIEDSPSGLRAAVASGCAVVGVPCEVPLDPEDGGVRCDSLAELDAGSLGELLAGRPLSAPRGTGCKDRAS</sequence>
<keyword evidence="2" id="KW-0378">Hydrolase</keyword>
<protein>
    <submittedName>
        <fullName evidence="2">HAD superfamily hydrolase (TIGR01509 family)/HAD superfamily hydrolase (TIGR01549 family)</fullName>
    </submittedName>
</protein>
<dbReference type="InterPro" id="IPR023214">
    <property type="entry name" value="HAD_sf"/>
</dbReference>
<dbReference type="SFLD" id="SFLDS00003">
    <property type="entry name" value="Haloacid_Dehalogenase"/>
    <property type="match status" value="1"/>
</dbReference>
<dbReference type="Proteomes" id="UP000253495">
    <property type="component" value="Unassembled WGS sequence"/>
</dbReference>
<dbReference type="Gene3D" id="3.40.50.1000">
    <property type="entry name" value="HAD superfamily/HAD-like"/>
    <property type="match status" value="1"/>
</dbReference>
<dbReference type="CDD" id="cd07505">
    <property type="entry name" value="HAD_BPGM-like"/>
    <property type="match status" value="1"/>
</dbReference>
<name>A0A368VGN4_9ACTN</name>